<reference evidence="1" key="1">
    <citation type="submission" date="2023-05" db="EMBL/GenBank/DDBJ databases">
        <title>Nepenthes gracilis genome sequencing.</title>
        <authorList>
            <person name="Fukushima K."/>
        </authorList>
    </citation>
    <scope>NUCLEOTIDE SEQUENCE</scope>
    <source>
        <strain evidence="1">SING2019-196</strain>
    </source>
</reference>
<organism evidence="1 2">
    <name type="scientific">Nepenthes gracilis</name>
    <name type="common">Slender pitcher plant</name>
    <dbReference type="NCBI Taxonomy" id="150966"/>
    <lineage>
        <taxon>Eukaryota</taxon>
        <taxon>Viridiplantae</taxon>
        <taxon>Streptophyta</taxon>
        <taxon>Embryophyta</taxon>
        <taxon>Tracheophyta</taxon>
        <taxon>Spermatophyta</taxon>
        <taxon>Magnoliopsida</taxon>
        <taxon>eudicotyledons</taxon>
        <taxon>Gunneridae</taxon>
        <taxon>Pentapetalae</taxon>
        <taxon>Caryophyllales</taxon>
        <taxon>Nepenthaceae</taxon>
        <taxon>Nepenthes</taxon>
    </lineage>
</organism>
<evidence type="ECO:0000313" key="2">
    <source>
        <dbReference type="Proteomes" id="UP001279734"/>
    </source>
</evidence>
<protein>
    <submittedName>
        <fullName evidence="1">Uncharacterized protein</fullName>
    </submittedName>
</protein>
<sequence length="95" mass="10240">MDTSHVSRGIDAFDSTGQGNSLVGDWEGLMRGLVIPQRTISRNAEQQLDHSCNQLHCCCRPALGSDHGEVTVEREAPTLVVADQAGFYGTIIDAI</sequence>
<gene>
    <name evidence="1" type="ORF">Nepgr_012422</name>
</gene>
<dbReference type="Proteomes" id="UP001279734">
    <property type="component" value="Unassembled WGS sequence"/>
</dbReference>
<dbReference type="AlphaFoldDB" id="A0AAD3SGY0"/>
<evidence type="ECO:0000313" key="1">
    <source>
        <dbReference type="EMBL" id="GMH10581.1"/>
    </source>
</evidence>
<name>A0AAD3SGY0_NEPGR</name>
<dbReference type="EMBL" id="BSYO01000010">
    <property type="protein sequence ID" value="GMH10581.1"/>
    <property type="molecule type" value="Genomic_DNA"/>
</dbReference>
<comment type="caution">
    <text evidence="1">The sequence shown here is derived from an EMBL/GenBank/DDBJ whole genome shotgun (WGS) entry which is preliminary data.</text>
</comment>
<accession>A0AAD3SGY0</accession>
<keyword evidence="2" id="KW-1185">Reference proteome</keyword>
<proteinExistence type="predicted"/>